<evidence type="ECO:0000313" key="3">
    <source>
        <dbReference type="Proteomes" id="UP000192660"/>
    </source>
</evidence>
<keyword evidence="3" id="KW-1185">Reference proteome</keyword>
<protein>
    <submittedName>
        <fullName evidence="2">Uncharacterized protein</fullName>
    </submittedName>
</protein>
<reference evidence="3" key="1">
    <citation type="submission" date="2017-04" db="EMBL/GenBank/DDBJ databases">
        <authorList>
            <person name="Varghese N."/>
            <person name="Submissions S."/>
        </authorList>
    </citation>
    <scope>NUCLEOTIDE SEQUENCE [LARGE SCALE GENOMIC DNA]</scope>
    <source>
        <strain evidence="3">DSM 9293</strain>
    </source>
</reference>
<accession>A0A1W1W839</accession>
<keyword evidence="1" id="KW-0472">Membrane</keyword>
<dbReference type="EMBL" id="FWWY01000001">
    <property type="protein sequence ID" value="SMC02444.1"/>
    <property type="molecule type" value="Genomic_DNA"/>
</dbReference>
<dbReference type="OrthoDB" id="2085782at2"/>
<gene>
    <name evidence="2" type="ORF">SAMN00768000_0595</name>
</gene>
<evidence type="ECO:0000313" key="2">
    <source>
        <dbReference type="EMBL" id="SMC02444.1"/>
    </source>
</evidence>
<organism evidence="2 3">
    <name type="scientific">Sulfobacillus thermosulfidooxidans (strain DSM 9293 / VKM B-1269 / AT-1)</name>
    <dbReference type="NCBI Taxonomy" id="929705"/>
    <lineage>
        <taxon>Bacteria</taxon>
        <taxon>Bacillati</taxon>
        <taxon>Bacillota</taxon>
        <taxon>Clostridia</taxon>
        <taxon>Eubacteriales</taxon>
        <taxon>Clostridiales Family XVII. Incertae Sedis</taxon>
        <taxon>Sulfobacillus</taxon>
    </lineage>
</organism>
<keyword evidence="1" id="KW-1133">Transmembrane helix</keyword>
<sequence length="86" mass="9158">MRKTLALVGTVVNVFAPGIGSLIMGKFASGAIQLSLLLGVWLLKFISFGLLGGLLWPVTAVVWLWAVGGGVITYFSLPNHHKALRP</sequence>
<dbReference type="AlphaFoldDB" id="A0A1W1W839"/>
<evidence type="ECO:0000256" key="1">
    <source>
        <dbReference type="SAM" id="Phobius"/>
    </source>
</evidence>
<dbReference type="STRING" id="28034.BFX07_04540"/>
<keyword evidence="1" id="KW-0812">Transmembrane</keyword>
<name>A0A1W1W839_SULTA</name>
<feature type="transmembrane region" description="Helical" evidence="1">
    <location>
        <begin position="54"/>
        <end position="77"/>
    </location>
</feature>
<proteinExistence type="predicted"/>
<dbReference type="Proteomes" id="UP000192660">
    <property type="component" value="Unassembled WGS sequence"/>
</dbReference>
<dbReference type="RefSeq" id="WP_020376467.1">
    <property type="nucleotide sequence ID" value="NZ_FWWY01000001.1"/>
</dbReference>